<feature type="DNA-binding region" description="H-T-H motif" evidence="4">
    <location>
        <begin position="32"/>
        <end position="51"/>
    </location>
</feature>
<dbReference type="Pfam" id="PF13305">
    <property type="entry name" value="TetR_C_33"/>
    <property type="match status" value="1"/>
</dbReference>
<keyword evidence="7" id="KW-1185">Reference proteome</keyword>
<dbReference type="PANTHER" id="PTHR30055">
    <property type="entry name" value="HTH-TYPE TRANSCRIPTIONAL REGULATOR RUTR"/>
    <property type="match status" value="1"/>
</dbReference>
<keyword evidence="2 4" id="KW-0238">DNA-binding</keyword>
<name>A0A124ENB7_9MYCO</name>
<sequence>MPRAKQRTPELRDHLLEVAIATLSEDGISGFTTRRVAERASTSVPAVYELFSDKAGLLRAMVFEGFRLLGAELETVPLTEDPLADLERLVPVFRSFCRSYPRLAQLMFARPFAELEPGPDEAAAGASVRAVFTGRIQRCVDAGLLAGDVADIAHVLLALAQGLAVQELGRWLGSSAPSIEQRWRLGVRSLLAGLRPAPPSDL</sequence>
<reference evidence="6 7" key="1">
    <citation type="submission" date="2016-01" db="EMBL/GenBank/DDBJ databases">
        <authorList>
            <consortium name="TB Trials Study Group"/>
            <person name="Sutton G."/>
            <person name="Brinkac L."/>
            <person name="Sanka R."/>
            <person name="Adams M."/>
            <person name="Lau E.L."/>
            <person name="Macaden R."/>
            <person name="Grewal H.M.S."/>
        </authorList>
    </citation>
    <scope>NUCLEOTIDE SEQUENCE [LARGE SCALE GENOMIC DNA]</scope>
    <source>
        <strain evidence="6 7">IS-1744</strain>
    </source>
</reference>
<dbReference type="GO" id="GO:0003700">
    <property type="term" value="F:DNA-binding transcription factor activity"/>
    <property type="evidence" value="ECO:0007669"/>
    <property type="project" value="TreeGrafter"/>
</dbReference>
<keyword evidence="3" id="KW-0804">Transcription</keyword>
<evidence type="ECO:0000259" key="5">
    <source>
        <dbReference type="PROSITE" id="PS50977"/>
    </source>
</evidence>
<evidence type="ECO:0000313" key="7">
    <source>
        <dbReference type="Proteomes" id="UP000053707"/>
    </source>
</evidence>
<dbReference type="InterPro" id="IPR036271">
    <property type="entry name" value="Tet_transcr_reg_TetR-rel_C_sf"/>
</dbReference>
<dbReference type="PROSITE" id="PS50977">
    <property type="entry name" value="HTH_TETR_2"/>
    <property type="match status" value="1"/>
</dbReference>
<keyword evidence="1" id="KW-0805">Transcription regulation</keyword>
<evidence type="ECO:0000256" key="3">
    <source>
        <dbReference type="ARBA" id="ARBA00023163"/>
    </source>
</evidence>
<evidence type="ECO:0000256" key="4">
    <source>
        <dbReference type="PROSITE-ProRule" id="PRU00335"/>
    </source>
</evidence>
<dbReference type="EMBL" id="LQIR01000069">
    <property type="protein sequence ID" value="KUI06557.1"/>
    <property type="molecule type" value="Genomic_DNA"/>
</dbReference>
<dbReference type="Pfam" id="PF00440">
    <property type="entry name" value="TetR_N"/>
    <property type="match status" value="1"/>
</dbReference>
<gene>
    <name evidence="6" type="ORF">AU192_09070</name>
</gene>
<evidence type="ECO:0000313" key="6">
    <source>
        <dbReference type="EMBL" id="KUI06557.1"/>
    </source>
</evidence>
<dbReference type="InterPro" id="IPR009057">
    <property type="entry name" value="Homeodomain-like_sf"/>
</dbReference>
<protein>
    <submittedName>
        <fullName evidence="6">TetR family transcriptional regulator</fullName>
    </submittedName>
</protein>
<dbReference type="Gene3D" id="1.10.357.10">
    <property type="entry name" value="Tetracycline Repressor, domain 2"/>
    <property type="match status" value="1"/>
</dbReference>
<dbReference type="InterPro" id="IPR001647">
    <property type="entry name" value="HTH_TetR"/>
</dbReference>
<dbReference type="SUPFAM" id="SSF46689">
    <property type="entry name" value="Homeodomain-like"/>
    <property type="match status" value="1"/>
</dbReference>
<dbReference type="GO" id="GO:0000976">
    <property type="term" value="F:transcription cis-regulatory region binding"/>
    <property type="evidence" value="ECO:0007669"/>
    <property type="project" value="TreeGrafter"/>
</dbReference>
<dbReference type="AlphaFoldDB" id="A0A124ENB7"/>
<proteinExistence type="predicted"/>
<dbReference type="InterPro" id="IPR050109">
    <property type="entry name" value="HTH-type_TetR-like_transc_reg"/>
</dbReference>
<comment type="caution">
    <text evidence="6">The sequence shown here is derived from an EMBL/GenBank/DDBJ whole genome shotgun (WGS) entry which is preliminary data.</text>
</comment>
<evidence type="ECO:0000256" key="2">
    <source>
        <dbReference type="ARBA" id="ARBA00023125"/>
    </source>
</evidence>
<dbReference type="RefSeq" id="WP_064400191.1">
    <property type="nucleotide sequence ID" value="NZ_LQIR01000069.1"/>
</dbReference>
<organism evidence="6 7">
    <name type="scientific">Mycobacterium lehmannii</name>
    <dbReference type="NCBI Taxonomy" id="2048550"/>
    <lineage>
        <taxon>Bacteria</taxon>
        <taxon>Bacillati</taxon>
        <taxon>Actinomycetota</taxon>
        <taxon>Actinomycetes</taxon>
        <taxon>Mycobacteriales</taxon>
        <taxon>Mycobacteriaceae</taxon>
        <taxon>Mycobacterium</taxon>
    </lineage>
</organism>
<accession>A0A124ENB7</accession>
<dbReference type="InterPro" id="IPR025996">
    <property type="entry name" value="MT1864/Rv1816-like_C"/>
</dbReference>
<dbReference type="PANTHER" id="PTHR30055:SF209">
    <property type="entry name" value="POSSIBLE TRANSCRIPTIONAL REGULATORY PROTEIN (PROBABLY TETR-FAMILY)"/>
    <property type="match status" value="1"/>
</dbReference>
<evidence type="ECO:0000256" key="1">
    <source>
        <dbReference type="ARBA" id="ARBA00023015"/>
    </source>
</evidence>
<dbReference type="Proteomes" id="UP000053707">
    <property type="component" value="Unassembled WGS sequence"/>
</dbReference>
<feature type="domain" description="HTH tetR-type" evidence="5">
    <location>
        <begin position="9"/>
        <end position="69"/>
    </location>
</feature>
<dbReference type="SUPFAM" id="SSF48498">
    <property type="entry name" value="Tetracyclin repressor-like, C-terminal domain"/>
    <property type="match status" value="1"/>
</dbReference>